<dbReference type="GeneID" id="75006936"/>
<reference evidence="2 3" key="3">
    <citation type="journal article" date="2020" name="Int. J. Syst. Evol. Microbiol.">
        <title>Corynebacterium silvaticum sp. nov., a unique group of NTTB corynebacteria in wild boar and roe deer.</title>
        <authorList>
            <person name="Dangel A."/>
            <person name="Berger A."/>
            <person name="Rau J."/>
            <person name="Eisenberg T."/>
            <person name="Kampfer P."/>
            <person name="Margos G."/>
            <person name="Contzen M."/>
            <person name="Busse H.J."/>
            <person name="Konrad R."/>
            <person name="Peters M."/>
            <person name="Sting R."/>
            <person name="Sing A."/>
        </authorList>
    </citation>
    <scope>NUCLEOTIDE SEQUENCE [LARGE SCALE GENOMIC DNA]</scope>
    <source>
        <strain evidence="2 3">PO100/5</strain>
    </source>
</reference>
<organism evidence="2 3">
    <name type="scientific">Corynebacterium silvaticum</name>
    <dbReference type="NCBI Taxonomy" id="2320431"/>
    <lineage>
        <taxon>Bacteria</taxon>
        <taxon>Bacillati</taxon>
        <taxon>Actinomycetota</taxon>
        <taxon>Actinomycetes</taxon>
        <taxon>Mycobacteriales</taxon>
        <taxon>Corynebacteriaceae</taxon>
        <taxon>Corynebacterium</taxon>
    </lineage>
</organism>
<keyword evidence="1" id="KW-0812">Transmembrane</keyword>
<evidence type="ECO:0000256" key="1">
    <source>
        <dbReference type="SAM" id="Phobius"/>
    </source>
</evidence>
<dbReference type="KEGG" id="csil:CBE74_01365"/>
<name>A0A7Y4P9E4_9CORY</name>
<protein>
    <submittedName>
        <fullName evidence="2">Cation:proton antiporter</fullName>
    </submittedName>
</protein>
<evidence type="ECO:0000313" key="3">
    <source>
        <dbReference type="Proteomes" id="UP000195652"/>
    </source>
</evidence>
<reference evidence="2 3" key="2">
    <citation type="journal article" date="2020" name="Antonie Van Leeuwenhoek">
        <title>Phylogenomic characterisation of a novel corynebacterial species pathogenic to animals.</title>
        <authorList>
            <person name="Moller J."/>
            <person name="Musella L."/>
            <person name="Melnikov V."/>
            <person name="Geissdorfer W."/>
            <person name="Burkovski A."/>
            <person name="Sangal V."/>
        </authorList>
    </citation>
    <scope>NUCLEOTIDE SEQUENCE [LARGE SCALE GENOMIC DNA]</scope>
    <source>
        <strain evidence="2 3">PO100/5</strain>
    </source>
</reference>
<dbReference type="RefSeq" id="WP_087453257.1">
    <property type="nucleotide sequence ID" value="NZ_CP021417.2"/>
</dbReference>
<dbReference type="AlphaFoldDB" id="A0A7Y4P9E4"/>
<gene>
    <name evidence="2" type="ORF">CBE74_01365</name>
</gene>
<dbReference type="OrthoDB" id="4427000at2"/>
<evidence type="ECO:0000313" key="2">
    <source>
        <dbReference type="EMBL" id="ARU45370.1"/>
    </source>
</evidence>
<dbReference type="Proteomes" id="UP000195652">
    <property type="component" value="Chromosome"/>
</dbReference>
<feature type="transmembrane region" description="Helical" evidence="1">
    <location>
        <begin position="31"/>
        <end position="51"/>
    </location>
</feature>
<sequence>MFLIASSIGMAATTLGIIATIILMIRTKDQLTRAVISDMVFYSMIGFYMIWRMVNHTQINYEIALLAALVGGILPTMSAARIISKGRR</sequence>
<accession>A0A7Y4P9E4</accession>
<dbReference type="EMBL" id="CP021417">
    <property type="protein sequence ID" value="ARU45370.1"/>
    <property type="molecule type" value="Genomic_DNA"/>
</dbReference>
<keyword evidence="1" id="KW-1133">Transmembrane helix</keyword>
<dbReference type="NCBIfam" id="NF009256">
    <property type="entry name" value="PRK12612.1-4"/>
    <property type="match status" value="1"/>
</dbReference>
<feature type="transmembrane region" description="Helical" evidence="1">
    <location>
        <begin position="63"/>
        <end position="83"/>
    </location>
</feature>
<keyword evidence="1" id="KW-0472">Membrane</keyword>
<proteinExistence type="predicted"/>
<reference evidence="2 3" key="4">
    <citation type="journal article" date="2020" name="PLoS ONE">
        <title>Taxonomic classification of strain PO100/5 shows a broader geographic distribution and genetic markers of the recently described Corynebacterium silvaticum.</title>
        <authorList>
            <person name="Viana M.V.C."/>
            <person name="Profeta R."/>
            <person name="da Silva A.L."/>
            <person name="Hurtado R."/>
            <person name="Cerqueira J.C."/>
            <person name="Ribeiro B.F.S."/>
            <person name="Almeida M.O."/>
            <person name="Morais-Rodrigues F."/>
            <person name="Soares S.C."/>
            <person name="Oliveira M."/>
            <person name="Tavares L."/>
            <person name="Figueiredo H."/>
            <person name="Wattam A.R."/>
            <person name="Barh D."/>
            <person name="Ghosh P."/>
            <person name="Silva A."/>
            <person name="Azevedo V."/>
        </authorList>
    </citation>
    <scope>NUCLEOTIDE SEQUENCE [LARGE SCALE GENOMIC DNA]</scope>
    <source>
        <strain evidence="2 3">PO100/5</strain>
    </source>
</reference>
<reference evidence="2 3" key="1">
    <citation type="journal article" date="2014" name="BMC Vet. Res.">
        <title>First report of Corynebacterium pseudotuberculosis from caseous lymphadenitis lesions in Black Alentejano pig (Sus scrofa domesticus).</title>
        <authorList>
            <person name="Oliveira M."/>
            <person name="Barroco C."/>
            <person name="Mottola C."/>
            <person name="Santos R."/>
            <person name="Lemsaddek A."/>
            <person name="Tavares L."/>
            <person name="Semedo-Lemsaddek T."/>
        </authorList>
    </citation>
    <scope>NUCLEOTIDE SEQUENCE [LARGE SCALE GENOMIC DNA]</scope>
    <source>
        <strain evidence="2 3">PO100/5</strain>
    </source>
</reference>
<feature type="transmembrane region" description="Helical" evidence="1">
    <location>
        <begin position="6"/>
        <end position="24"/>
    </location>
</feature>
<keyword evidence="3" id="KW-1185">Reference proteome</keyword>